<keyword evidence="10" id="KW-1185">Reference proteome</keyword>
<dbReference type="PANTHER" id="PTHR10061">
    <property type="entry name" value="S-FORMYLGLUTATHIONE HYDROLASE"/>
    <property type="match status" value="1"/>
</dbReference>
<evidence type="ECO:0000256" key="1">
    <source>
        <dbReference type="ARBA" id="ARBA00005622"/>
    </source>
</evidence>
<dbReference type="Pfam" id="PF00756">
    <property type="entry name" value="Esterase"/>
    <property type="match status" value="1"/>
</dbReference>
<dbReference type="Proteomes" id="UP000003374">
    <property type="component" value="Unassembled WGS sequence"/>
</dbReference>
<gene>
    <name evidence="9" type="ORF">NB231_06516</name>
</gene>
<dbReference type="FunFam" id="3.40.50.1820:FF:000002">
    <property type="entry name" value="S-formylglutathione hydrolase"/>
    <property type="match status" value="1"/>
</dbReference>
<organism evidence="9 10">
    <name type="scientific">Nitrococcus mobilis Nb-231</name>
    <dbReference type="NCBI Taxonomy" id="314278"/>
    <lineage>
        <taxon>Bacteria</taxon>
        <taxon>Pseudomonadati</taxon>
        <taxon>Pseudomonadota</taxon>
        <taxon>Gammaproteobacteria</taxon>
        <taxon>Chromatiales</taxon>
        <taxon>Ectothiorhodospiraceae</taxon>
        <taxon>Nitrococcus</taxon>
    </lineage>
</organism>
<feature type="active site" description="Charge relay system" evidence="7">
    <location>
        <position position="261"/>
    </location>
</feature>
<dbReference type="eggNOG" id="COG0627">
    <property type="taxonomic scope" value="Bacteria"/>
</dbReference>
<keyword evidence="4 8" id="KW-0378">Hydrolase</keyword>
<dbReference type="EC" id="3.1.2.12" evidence="2 6"/>
<evidence type="ECO:0000256" key="7">
    <source>
        <dbReference type="PIRSR" id="PIRSR614186-1"/>
    </source>
</evidence>
<comment type="function">
    <text evidence="8">Serine hydrolase involved in the detoxification of formaldehyde.</text>
</comment>
<dbReference type="RefSeq" id="WP_005000678.1">
    <property type="nucleotide sequence ID" value="NZ_CH672427.1"/>
</dbReference>
<sequence>MTNENVELSERHRCFGGQVEFYRHWSTACNTPMRFSIFLPPQAEHGKVPVLYWLSGLTCTEENFIEKSGAQRYAAEHGIMLVAPDTSPRGLNLPGEDDAYDFGSGAGFYLNATQAPWNAHYRMYDYVVEELPALIASTFPADVQRTGVFGHSMGGHGALTVALRNPERYRSVSAFAPICAPSLSPWGKKAFSAYLGSDESTWQKYNAHHLVRSTASRLPLLVDQGTADQFITEQLMPWELEKACREVDYPLTLRFQAGFDHSYYFISTFMRDHLAYHASALGVVGARPWTVA</sequence>
<name>A4BR20_9GAMM</name>
<dbReference type="PANTHER" id="PTHR10061:SF0">
    <property type="entry name" value="S-FORMYLGLUTATHIONE HYDROLASE"/>
    <property type="match status" value="1"/>
</dbReference>
<reference evidence="9 10" key="1">
    <citation type="submission" date="2006-02" db="EMBL/GenBank/DDBJ databases">
        <authorList>
            <person name="Waterbury J."/>
            <person name="Ferriera S."/>
            <person name="Johnson J."/>
            <person name="Kravitz S."/>
            <person name="Halpern A."/>
            <person name="Remington K."/>
            <person name="Beeson K."/>
            <person name="Tran B."/>
            <person name="Rogers Y.-H."/>
            <person name="Friedman R."/>
            <person name="Venter J.C."/>
        </authorList>
    </citation>
    <scope>NUCLEOTIDE SEQUENCE [LARGE SCALE GENOMIC DNA]</scope>
    <source>
        <strain evidence="9 10">Nb-231</strain>
    </source>
</reference>
<dbReference type="AlphaFoldDB" id="A4BR20"/>
<feature type="active site" description="Charge relay system" evidence="7">
    <location>
        <position position="152"/>
    </location>
</feature>
<dbReference type="GO" id="GO:0052689">
    <property type="term" value="F:carboxylic ester hydrolase activity"/>
    <property type="evidence" value="ECO:0007669"/>
    <property type="project" value="UniProtKB-KW"/>
</dbReference>
<comment type="caution">
    <text evidence="9">The sequence shown here is derived from an EMBL/GenBank/DDBJ whole genome shotgun (WGS) entry which is preliminary data.</text>
</comment>
<comment type="catalytic activity">
    <reaction evidence="5 8">
        <text>S-formylglutathione + H2O = formate + glutathione + H(+)</text>
        <dbReference type="Rhea" id="RHEA:14961"/>
        <dbReference type="ChEBI" id="CHEBI:15377"/>
        <dbReference type="ChEBI" id="CHEBI:15378"/>
        <dbReference type="ChEBI" id="CHEBI:15740"/>
        <dbReference type="ChEBI" id="CHEBI:57688"/>
        <dbReference type="ChEBI" id="CHEBI:57925"/>
        <dbReference type="EC" id="3.1.2.12"/>
    </reaction>
</comment>
<comment type="similarity">
    <text evidence="1 8">Belongs to the esterase D family.</text>
</comment>
<evidence type="ECO:0000256" key="4">
    <source>
        <dbReference type="ARBA" id="ARBA00022801"/>
    </source>
</evidence>
<dbReference type="GO" id="GO:0005829">
    <property type="term" value="C:cytosol"/>
    <property type="evidence" value="ECO:0007669"/>
    <property type="project" value="TreeGrafter"/>
</dbReference>
<dbReference type="InterPro" id="IPR014186">
    <property type="entry name" value="S-formylglutathione_hydrol"/>
</dbReference>
<dbReference type="SUPFAM" id="SSF53474">
    <property type="entry name" value="alpha/beta-Hydrolases"/>
    <property type="match status" value="1"/>
</dbReference>
<evidence type="ECO:0000256" key="6">
    <source>
        <dbReference type="NCBIfam" id="TIGR02821"/>
    </source>
</evidence>
<dbReference type="ESTHER" id="9gamm-a4br20">
    <property type="family name" value="A85-EsteraseD-FGH"/>
</dbReference>
<dbReference type="InterPro" id="IPR029058">
    <property type="entry name" value="AB_hydrolase_fold"/>
</dbReference>
<evidence type="ECO:0000256" key="2">
    <source>
        <dbReference type="ARBA" id="ARBA00012479"/>
    </source>
</evidence>
<evidence type="ECO:0000313" key="9">
    <source>
        <dbReference type="EMBL" id="EAR22020.1"/>
    </source>
</evidence>
<evidence type="ECO:0000313" key="10">
    <source>
        <dbReference type="Proteomes" id="UP000003374"/>
    </source>
</evidence>
<dbReference type="OrthoDB" id="9782200at2"/>
<dbReference type="GO" id="GO:0018738">
    <property type="term" value="F:S-formylglutathione hydrolase activity"/>
    <property type="evidence" value="ECO:0007669"/>
    <property type="project" value="UniProtKB-UniRule"/>
</dbReference>
<accession>A4BR20</accession>
<keyword evidence="3 8" id="KW-0719">Serine esterase</keyword>
<evidence type="ECO:0000256" key="3">
    <source>
        <dbReference type="ARBA" id="ARBA00022487"/>
    </source>
</evidence>
<protein>
    <recommendedName>
        <fullName evidence="2 6">S-formylglutathione hydrolase</fullName>
        <ecNumber evidence="2 6">3.1.2.12</ecNumber>
    </recommendedName>
</protein>
<evidence type="ECO:0000256" key="8">
    <source>
        <dbReference type="RuleBase" id="RU363068"/>
    </source>
</evidence>
<feature type="active site" description="Charge relay system" evidence="7">
    <location>
        <position position="228"/>
    </location>
</feature>
<dbReference type="InterPro" id="IPR000801">
    <property type="entry name" value="Esterase-like"/>
</dbReference>
<dbReference type="STRING" id="314278.NB231_06516"/>
<dbReference type="NCBIfam" id="TIGR02821">
    <property type="entry name" value="fghA_ester_D"/>
    <property type="match status" value="1"/>
</dbReference>
<evidence type="ECO:0000256" key="5">
    <source>
        <dbReference type="ARBA" id="ARBA00047590"/>
    </source>
</evidence>
<dbReference type="HOGENOM" id="CLU_056472_0_0_6"/>
<dbReference type="Gene3D" id="3.40.50.1820">
    <property type="entry name" value="alpha/beta hydrolase"/>
    <property type="match status" value="1"/>
</dbReference>
<dbReference type="GO" id="GO:0046294">
    <property type="term" value="P:formaldehyde catabolic process"/>
    <property type="evidence" value="ECO:0007669"/>
    <property type="project" value="InterPro"/>
</dbReference>
<dbReference type="EMBL" id="AAOF01000005">
    <property type="protein sequence ID" value="EAR22020.1"/>
    <property type="molecule type" value="Genomic_DNA"/>
</dbReference>
<proteinExistence type="inferred from homology"/>